<proteinExistence type="predicted"/>
<dbReference type="EMBL" id="MU006563">
    <property type="protein sequence ID" value="KAF2750843.1"/>
    <property type="molecule type" value="Genomic_DNA"/>
</dbReference>
<evidence type="ECO:0000313" key="3">
    <source>
        <dbReference type="Proteomes" id="UP000799440"/>
    </source>
</evidence>
<feature type="chain" id="PRO_5025411592" evidence="1">
    <location>
        <begin position="33"/>
        <end position="166"/>
    </location>
</feature>
<reference evidence="2" key="1">
    <citation type="journal article" date="2020" name="Stud. Mycol.">
        <title>101 Dothideomycetes genomes: a test case for predicting lifestyles and emergence of pathogens.</title>
        <authorList>
            <person name="Haridas S."/>
            <person name="Albert R."/>
            <person name="Binder M."/>
            <person name="Bloem J."/>
            <person name="Labutti K."/>
            <person name="Salamov A."/>
            <person name="Andreopoulos B."/>
            <person name="Baker S."/>
            <person name="Barry K."/>
            <person name="Bills G."/>
            <person name="Bluhm B."/>
            <person name="Cannon C."/>
            <person name="Castanera R."/>
            <person name="Culley D."/>
            <person name="Daum C."/>
            <person name="Ezra D."/>
            <person name="Gonzalez J."/>
            <person name="Henrissat B."/>
            <person name="Kuo A."/>
            <person name="Liang C."/>
            <person name="Lipzen A."/>
            <person name="Lutzoni F."/>
            <person name="Magnuson J."/>
            <person name="Mondo S."/>
            <person name="Nolan M."/>
            <person name="Ohm R."/>
            <person name="Pangilinan J."/>
            <person name="Park H.-J."/>
            <person name="Ramirez L."/>
            <person name="Alfaro M."/>
            <person name="Sun H."/>
            <person name="Tritt A."/>
            <person name="Yoshinaga Y."/>
            <person name="Zwiers L.-H."/>
            <person name="Turgeon B."/>
            <person name="Goodwin S."/>
            <person name="Spatafora J."/>
            <person name="Crous P."/>
            <person name="Grigoriev I."/>
        </authorList>
    </citation>
    <scope>NUCLEOTIDE SEQUENCE</scope>
    <source>
        <strain evidence="2">CBS 119925</strain>
    </source>
</reference>
<keyword evidence="1" id="KW-0732">Signal</keyword>
<accession>A0A6A6VL29</accession>
<evidence type="ECO:0000313" key="2">
    <source>
        <dbReference type="EMBL" id="KAF2750843.1"/>
    </source>
</evidence>
<feature type="signal peptide" evidence="1">
    <location>
        <begin position="1"/>
        <end position="32"/>
    </location>
</feature>
<keyword evidence="3" id="KW-1185">Reference proteome</keyword>
<sequence>MLLTFDISSTIMLAILTPLLLSLCCLLAPSLAHPTASLDTPFLELANITLSSADHVPDSPQTAGYFNDCGVVDFLNFKDPKYDKNDRQATTWENPNQCKELRKGMKVYENYDTCVCDFYHGSRCGGPGEFAFQANIAWHSHGVSARPPIKSYKCYKRRQGFPDDFY</sequence>
<protein>
    <submittedName>
        <fullName evidence="2">Uncharacterized protein</fullName>
    </submittedName>
</protein>
<dbReference type="Proteomes" id="UP000799440">
    <property type="component" value="Unassembled WGS sequence"/>
</dbReference>
<organism evidence="2 3">
    <name type="scientific">Sporormia fimetaria CBS 119925</name>
    <dbReference type="NCBI Taxonomy" id="1340428"/>
    <lineage>
        <taxon>Eukaryota</taxon>
        <taxon>Fungi</taxon>
        <taxon>Dikarya</taxon>
        <taxon>Ascomycota</taxon>
        <taxon>Pezizomycotina</taxon>
        <taxon>Dothideomycetes</taxon>
        <taxon>Pleosporomycetidae</taxon>
        <taxon>Pleosporales</taxon>
        <taxon>Sporormiaceae</taxon>
        <taxon>Sporormia</taxon>
    </lineage>
</organism>
<evidence type="ECO:0000256" key="1">
    <source>
        <dbReference type="SAM" id="SignalP"/>
    </source>
</evidence>
<gene>
    <name evidence="2" type="ORF">M011DRAFT_523785</name>
</gene>
<dbReference type="AlphaFoldDB" id="A0A6A6VL29"/>
<name>A0A6A6VL29_9PLEO</name>